<accession>A0A8S4QUW4</accession>
<protein>
    <submittedName>
        <fullName evidence="4">Jg14822 protein</fullName>
    </submittedName>
</protein>
<keyword evidence="2" id="KW-0378">Hydrolase</keyword>
<dbReference type="GO" id="GO:0000712">
    <property type="term" value="P:resolution of meiotic recombination intermediates"/>
    <property type="evidence" value="ECO:0007669"/>
    <property type="project" value="TreeGrafter"/>
</dbReference>
<evidence type="ECO:0000256" key="1">
    <source>
        <dbReference type="ARBA" id="ARBA00022763"/>
    </source>
</evidence>
<proteinExistence type="predicted"/>
<dbReference type="GO" id="GO:0003684">
    <property type="term" value="F:damaged DNA binding"/>
    <property type="evidence" value="ECO:0007669"/>
    <property type="project" value="TreeGrafter"/>
</dbReference>
<dbReference type="EMBL" id="CAKXAJ010017076">
    <property type="protein sequence ID" value="CAH2216833.1"/>
    <property type="molecule type" value="Genomic_DNA"/>
</dbReference>
<keyword evidence="1" id="KW-0227">DNA damage</keyword>
<comment type="caution">
    <text evidence="4">The sequence shown here is derived from an EMBL/GenBank/DDBJ whole genome shotgun (WGS) entry which is preliminary data.</text>
</comment>
<dbReference type="PANTHER" id="PTHR10150:SF0">
    <property type="entry name" value="DNA REPAIR ENDONUCLEASE XPF"/>
    <property type="match status" value="1"/>
</dbReference>
<dbReference type="GO" id="GO:1901255">
    <property type="term" value="P:nucleotide-excision repair involved in interstrand cross-link repair"/>
    <property type="evidence" value="ECO:0007669"/>
    <property type="project" value="TreeGrafter"/>
</dbReference>
<evidence type="ECO:0000313" key="4">
    <source>
        <dbReference type="EMBL" id="CAH2216833.1"/>
    </source>
</evidence>
<dbReference type="PANTHER" id="PTHR10150">
    <property type="entry name" value="DNA REPAIR ENDONUCLEASE XPF"/>
    <property type="match status" value="1"/>
</dbReference>
<organism evidence="4 5">
    <name type="scientific">Pararge aegeria aegeria</name>
    <dbReference type="NCBI Taxonomy" id="348720"/>
    <lineage>
        <taxon>Eukaryota</taxon>
        <taxon>Metazoa</taxon>
        <taxon>Ecdysozoa</taxon>
        <taxon>Arthropoda</taxon>
        <taxon>Hexapoda</taxon>
        <taxon>Insecta</taxon>
        <taxon>Pterygota</taxon>
        <taxon>Neoptera</taxon>
        <taxon>Endopterygota</taxon>
        <taxon>Lepidoptera</taxon>
        <taxon>Glossata</taxon>
        <taxon>Ditrysia</taxon>
        <taxon>Papilionoidea</taxon>
        <taxon>Nymphalidae</taxon>
        <taxon>Satyrinae</taxon>
        <taxon>Satyrini</taxon>
        <taxon>Parargina</taxon>
        <taxon>Pararge</taxon>
    </lineage>
</organism>
<evidence type="ECO:0000256" key="2">
    <source>
        <dbReference type="ARBA" id="ARBA00022801"/>
    </source>
</evidence>
<dbReference type="Proteomes" id="UP000838756">
    <property type="component" value="Unassembled WGS sequence"/>
</dbReference>
<dbReference type="GO" id="GO:0000014">
    <property type="term" value="F:single-stranded DNA endodeoxyribonuclease activity"/>
    <property type="evidence" value="ECO:0007669"/>
    <property type="project" value="TreeGrafter"/>
</dbReference>
<sequence length="268" mass="30763">MELNSENEDLPQNIETKYPLLQFEKQIFIDIFEKDALVIIAKGLSYNAVVANLLWVHKDPGNLVLVLNSSDHEEKLFTEKFRLTVLPNTGAEREKAYLEGGVYFVSTRILVVDLLKNRVPVSNITGIVVLRAHTVLESCQEAFVLRLFRQKNKIGFIKAFSNSPISFTFGYHQVEKVMRALFVTELFLWPRFHGAIIKSLKSRQAEVIELHVRLTTNTSLIQSCLLDIMNYTVKQLKSINRTLDMQVTLFIKLSNHGKFQSIFLLYNG</sequence>
<keyword evidence="5" id="KW-1185">Reference proteome</keyword>
<evidence type="ECO:0000313" key="5">
    <source>
        <dbReference type="Proteomes" id="UP000838756"/>
    </source>
</evidence>
<name>A0A8S4QUW4_9NEOP</name>
<dbReference type="GO" id="GO:0000724">
    <property type="term" value="P:double-strand break repair via homologous recombination"/>
    <property type="evidence" value="ECO:0007669"/>
    <property type="project" value="TreeGrafter"/>
</dbReference>
<dbReference type="OrthoDB" id="361020at2759"/>
<dbReference type="AlphaFoldDB" id="A0A8S4QUW4"/>
<dbReference type="GO" id="GO:0003697">
    <property type="term" value="F:single-stranded DNA binding"/>
    <property type="evidence" value="ECO:0007669"/>
    <property type="project" value="TreeGrafter"/>
</dbReference>
<reference evidence="4" key="1">
    <citation type="submission" date="2022-03" db="EMBL/GenBank/DDBJ databases">
        <authorList>
            <person name="Lindestad O."/>
        </authorList>
    </citation>
    <scope>NUCLEOTIDE SEQUENCE</scope>
</reference>
<keyword evidence="3" id="KW-0234">DNA repair</keyword>
<gene>
    <name evidence="4" type="primary">jg14822</name>
    <name evidence="4" type="ORF">PAEG_LOCUS4789</name>
</gene>
<dbReference type="GO" id="GO:0000110">
    <property type="term" value="C:nucleotide-excision repair factor 1 complex"/>
    <property type="evidence" value="ECO:0007669"/>
    <property type="project" value="TreeGrafter"/>
</dbReference>
<evidence type="ECO:0000256" key="3">
    <source>
        <dbReference type="ARBA" id="ARBA00023204"/>
    </source>
</evidence>